<dbReference type="InterPro" id="IPR040457">
    <property type="entry name" value="GCP_C"/>
</dbReference>
<organism evidence="7 8">
    <name type="scientific">Phytophthora palmivora</name>
    <dbReference type="NCBI Taxonomy" id="4796"/>
    <lineage>
        <taxon>Eukaryota</taxon>
        <taxon>Sar</taxon>
        <taxon>Stramenopiles</taxon>
        <taxon>Oomycota</taxon>
        <taxon>Peronosporomycetes</taxon>
        <taxon>Peronosporales</taxon>
        <taxon>Peronosporaceae</taxon>
        <taxon>Phytophthora</taxon>
    </lineage>
</organism>
<dbReference type="Pfam" id="PF04130">
    <property type="entry name" value="GCP_C_terminal"/>
    <property type="match status" value="1"/>
</dbReference>
<dbReference type="GO" id="GO:0051011">
    <property type="term" value="F:microtubule minus-end binding"/>
    <property type="evidence" value="ECO:0007669"/>
    <property type="project" value="TreeGrafter"/>
</dbReference>
<dbReference type="InterPro" id="IPR042241">
    <property type="entry name" value="GCP_C_sf"/>
</dbReference>
<dbReference type="Gene3D" id="1.20.120.1900">
    <property type="entry name" value="Gamma-tubulin complex, C-terminal domain"/>
    <property type="match status" value="1"/>
</dbReference>
<dbReference type="GO" id="GO:0051225">
    <property type="term" value="P:spindle assembly"/>
    <property type="evidence" value="ECO:0007669"/>
    <property type="project" value="TreeGrafter"/>
</dbReference>
<evidence type="ECO:0000313" key="8">
    <source>
        <dbReference type="Proteomes" id="UP000237271"/>
    </source>
</evidence>
<comment type="similarity">
    <text evidence="1 5">Belongs to the TUBGCP family.</text>
</comment>
<feature type="non-terminal residue" evidence="7">
    <location>
        <position position="1"/>
    </location>
</feature>
<evidence type="ECO:0000313" key="7">
    <source>
        <dbReference type="EMBL" id="POM70091.1"/>
    </source>
</evidence>
<comment type="subcellular location">
    <subcellularLocation>
        <location evidence="5">Cytoplasm</location>
        <location evidence="5">Cytoskeleton</location>
        <location evidence="5">Microtubule organizing center</location>
    </subcellularLocation>
</comment>
<keyword evidence="4 5" id="KW-0206">Cytoskeleton</keyword>
<dbReference type="InterPro" id="IPR007259">
    <property type="entry name" value="GCP"/>
</dbReference>
<dbReference type="EMBL" id="NCKW01007454">
    <property type="protein sequence ID" value="POM70091.1"/>
    <property type="molecule type" value="Genomic_DNA"/>
</dbReference>
<dbReference type="GO" id="GO:0007020">
    <property type="term" value="P:microtubule nucleation"/>
    <property type="evidence" value="ECO:0007669"/>
    <property type="project" value="InterPro"/>
</dbReference>
<keyword evidence="3 5" id="KW-0493">Microtubule</keyword>
<protein>
    <recommendedName>
        <fullName evidence="5">Spindle pole body component</fullName>
    </recommendedName>
</protein>
<dbReference type="AlphaFoldDB" id="A0A2P4XX29"/>
<proteinExistence type="inferred from homology"/>
<evidence type="ECO:0000256" key="2">
    <source>
        <dbReference type="ARBA" id="ARBA00022490"/>
    </source>
</evidence>
<dbReference type="OrthoDB" id="78652at2759"/>
<evidence type="ECO:0000256" key="3">
    <source>
        <dbReference type="ARBA" id="ARBA00022701"/>
    </source>
</evidence>
<name>A0A2P4XX29_9STRA</name>
<dbReference type="GO" id="GO:0031122">
    <property type="term" value="P:cytoplasmic microtubule organization"/>
    <property type="evidence" value="ECO:0007669"/>
    <property type="project" value="TreeGrafter"/>
</dbReference>
<dbReference type="GO" id="GO:0000930">
    <property type="term" value="C:gamma-tubulin complex"/>
    <property type="evidence" value="ECO:0007669"/>
    <property type="project" value="TreeGrafter"/>
</dbReference>
<sequence length="247" mass="28245">VLNRLTMSPAVPSVLGEFALVYDVKWPLGLVITSKLLDQYKQMHRFLLHIRLTSLEMRGVWGMLRMIRRQGQLPSELERLCGSVVYKMQAFVRAFNEAFATKVLMAAWTDLEHASQKATTLVELRHCHEEYVSVAVRCCFLDRPSEAIHSALLDTLATTWSLTGFVRAQVTSRALDETRMRTLCDEFNTALRALVGSLQSVTRDAERNTREFSECLLLRLNFNHFYDDRVTTRERVPGRDGDATVGF</sequence>
<dbReference type="GO" id="GO:0000278">
    <property type="term" value="P:mitotic cell cycle"/>
    <property type="evidence" value="ECO:0007669"/>
    <property type="project" value="TreeGrafter"/>
</dbReference>
<feature type="domain" description="Gamma tubulin complex component C-terminal" evidence="6">
    <location>
        <begin position="7"/>
        <end position="226"/>
    </location>
</feature>
<dbReference type="Proteomes" id="UP000237271">
    <property type="component" value="Unassembled WGS sequence"/>
</dbReference>
<evidence type="ECO:0000256" key="4">
    <source>
        <dbReference type="ARBA" id="ARBA00023212"/>
    </source>
</evidence>
<evidence type="ECO:0000256" key="1">
    <source>
        <dbReference type="ARBA" id="ARBA00010337"/>
    </source>
</evidence>
<comment type="caution">
    <text evidence="7">The sequence shown here is derived from an EMBL/GenBank/DDBJ whole genome shotgun (WGS) entry which is preliminary data.</text>
</comment>
<gene>
    <name evidence="7" type="ORF">PHPALM_13533</name>
</gene>
<evidence type="ECO:0000256" key="5">
    <source>
        <dbReference type="RuleBase" id="RU363050"/>
    </source>
</evidence>
<evidence type="ECO:0000259" key="6">
    <source>
        <dbReference type="Pfam" id="PF04130"/>
    </source>
</evidence>
<keyword evidence="2 5" id="KW-0963">Cytoplasm</keyword>
<dbReference type="PANTHER" id="PTHR19302">
    <property type="entry name" value="GAMMA TUBULIN COMPLEX PROTEIN"/>
    <property type="match status" value="1"/>
</dbReference>
<dbReference type="GO" id="GO:0000922">
    <property type="term" value="C:spindle pole"/>
    <property type="evidence" value="ECO:0007669"/>
    <property type="project" value="InterPro"/>
</dbReference>
<accession>A0A2P4XX29</accession>
<dbReference type="GO" id="GO:0051321">
    <property type="term" value="P:meiotic cell cycle"/>
    <property type="evidence" value="ECO:0007669"/>
    <property type="project" value="TreeGrafter"/>
</dbReference>
<reference evidence="7 8" key="1">
    <citation type="journal article" date="2017" name="Genome Biol. Evol.">
        <title>Phytophthora megakarya and P. palmivora, closely related causal agents of cacao black pod rot, underwent increases in genome sizes and gene numbers by different mechanisms.</title>
        <authorList>
            <person name="Ali S.S."/>
            <person name="Shao J."/>
            <person name="Lary D.J."/>
            <person name="Kronmiller B."/>
            <person name="Shen D."/>
            <person name="Strem M.D."/>
            <person name="Amoako-Attah I."/>
            <person name="Akrofi A.Y."/>
            <person name="Begoude B.A."/>
            <person name="Ten Hoopen G.M."/>
            <person name="Coulibaly K."/>
            <person name="Kebe B.I."/>
            <person name="Melnick R.L."/>
            <person name="Guiltinan M.J."/>
            <person name="Tyler B.M."/>
            <person name="Meinhardt L.W."/>
            <person name="Bailey B.A."/>
        </authorList>
    </citation>
    <scope>NUCLEOTIDE SEQUENCE [LARGE SCALE GENOMIC DNA]</scope>
    <source>
        <strain evidence="8">sbr112.9</strain>
    </source>
</reference>
<dbReference type="GO" id="GO:0043015">
    <property type="term" value="F:gamma-tubulin binding"/>
    <property type="evidence" value="ECO:0007669"/>
    <property type="project" value="InterPro"/>
</dbReference>
<keyword evidence="8" id="KW-1185">Reference proteome</keyword>
<dbReference type="GO" id="GO:0005874">
    <property type="term" value="C:microtubule"/>
    <property type="evidence" value="ECO:0007669"/>
    <property type="project" value="UniProtKB-KW"/>
</dbReference>